<sequence length="362" mass="40494">MALTVRTLFMLLALLAVATMALSEARVIQPHQHDVQDASKNISCILVFGDSSVDPGNNNRLSTIFKANFPPYGENFFHGIPTGRFTNGRLPTDFNAEAFGHRSTLPAFLDPNLKKEDLLHGVSFASAGSGFDDLTANLTNVLPVAKQIEYLMHYKLQLRELVGKLRAEEIVGNALFVLSMGTNDFIQNYYSKQIRSKQFSVEEYQDYLIRGMTRLVKRIHYLGARRLVVVGLAPLGCLPLVKTLMNTSECVDSLNKASTSMNSKYVNQITILSKALRMEIFYDDIYTIFQEAMKNPRKYGLAVTSRGCCGSGRVEFGHTCEGKSTCKDPSKYMFWDAVHPTESMYKIIADGVTKMLNDYMLA</sequence>
<gene>
    <name evidence="3" type="ORF">Scep_011487</name>
</gene>
<dbReference type="InterPro" id="IPR001087">
    <property type="entry name" value="GDSL"/>
</dbReference>
<evidence type="ECO:0008006" key="5">
    <source>
        <dbReference type="Google" id="ProtNLM"/>
    </source>
</evidence>
<comment type="similarity">
    <text evidence="1">Belongs to the 'GDSL' lipolytic enzyme family.</text>
</comment>
<accession>A0AAP0JDG0</accession>
<dbReference type="CDD" id="cd01837">
    <property type="entry name" value="SGNH_plant_lipase_like"/>
    <property type="match status" value="1"/>
</dbReference>
<protein>
    <recommendedName>
        <fullName evidence="5">GDSL esterase/lipase</fullName>
    </recommendedName>
</protein>
<dbReference type="InterPro" id="IPR035669">
    <property type="entry name" value="SGNH_plant_lipase-like"/>
</dbReference>
<dbReference type="Pfam" id="PF00657">
    <property type="entry name" value="Lipase_GDSL"/>
    <property type="match status" value="1"/>
</dbReference>
<proteinExistence type="inferred from homology"/>
<evidence type="ECO:0000256" key="2">
    <source>
        <dbReference type="SAM" id="SignalP"/>
    </source>
</evidence>
<organism evidence="3 4">
    <name type="scientific">Stephania cephalantha</name>
    <dbReference type="NCBI Taxonomy" id="152367"/>
    <lineage>
        <taxon>Eukaryota</taxon>
        <taxon>Viridiplantae</taxon>
        <taxon>Streptophyta</taxon>
        <taxon>Embryophyta</taxon>
        <taxon>Tracheophyta</taxon>
        <taxon>Spermatophyta</taxon>
        <taxon>Magnoliopsida</taxon>
        <taxon>Ranunculales</taxon>
        <taxon>Menispermaceae</taxon>
        <taxon>Menispermoideae</taxon>
        <taxon>Cissampelideae</taxon>
        <taxon>Stephania</taxon>
    </lineage>
</organism>
<dbReference type="InterPro" id="IPR050592">
    <property type="entry name" value="GDSL_lipolytic_enzyme"/>
</dbReference>
<dbReference type="Proteomes" id="UP001419268">
    <property type="component" value="Unassembled WGS sequence"/>
</dbReference>
<evidence type="ECO:0000313" key="3">
    <source>
        <dbReference type="EMBL" id="KAK9131959.1"/>
    </source>
</evidence>
<evidence type="ECO:0000313" key="4">
    <source>
        <dbReference type="Proteomes" id="UP001419268"/>
    </source>
</evidence>
<feature type="chain" id="PRO_5042810608" description="GDSL esterase/lipase" evidence="2">
    <location>
        <begin position="26"/>
        <end position="362"/>
    </location>
</feature>
<dbReference type="Gene3D" id="3.40.50.1110">
    <property type="entry name" value="SGNH hydrolase"/>
    <property type="match status" value="1"/>
</dbReference>
<dbReference type="PANTHER" id="PTHR45642:SF7">
    <property type="entry name" value="GDSL ESTERASE_LIPASE"/>
    <property type="match status" value="1"/>
</dbReference>
<keyword evidence="2" id="KW-0732">Signal</keyword>
<dbReference type="AlphaFoldDB" id="A0AAP0JDG0"/>
<dbReference type="SUPFAM" id="SSF52266">
    <property type="entry name" value="SGNH hydrolase"/>
    <property type="match status" value="1"/>
</dbReference>
<reference evidence="3 4" key="1">
    <citation type="submission" date="2024-01" db="EMBL/GenBank/DDBJ databases">
        <title>Genome assemblies of Stephania.</title>
        <authorList>
            <person name="Yang L."/>
        </authorList>
    </citation>
    <scope>NUCLEOTIDE SEQUENCE [LARGE SCALE GENOMIC DNA]</scope>
    <source>
        <strain evidence="3">JXDWG</strain>
        <tissue evidence="3">Leaf</tissue>
    </source>
</reference>
<feature type="signal peptide" evidence="2">
    <location>
        <begin position="1"/>
        <end position="25"/>
    </location>
</feature>
<evidence type="ECO:0000256" key="1">
    <source>
        <dbReference type="ARBA" id="ARBA00008668"/>
    </source>
</evidence>
<keyword evidence="4" id="KW-1185">Reference proteome</keyword>
<comment type="caution">
    <text evidence="3">The sequence shown here is derived from an EMBL/GenBank/DDBJ whole genome shotgun (WGS) entry which is preliminary data.</text>
</comment>
<dbReference type="GO" id="GO:0016788">
    <property type="term" value="F:hydrolase activity, acting on ester bonds"/>
    <property type="evidence" value="ECO:0007669"/>
    <property type="project" value="InterPro"/>
</dbReference>
<name>A0AAP0JDG0_9MAGN</name>
<dbReference type="InterPro" id="IPR036514">
    <property type="entry name" value="SGNH_hydro_sf"/>
</dbReference>
<dbReference type="EMBL" id="JBBNAG010000005">
    <property type="protein sequence ID" value="KAK9131959.1"/>
    <property type="molecule type" value="Genomic_DNA"/>
</dbReference>
<dbReference type="PANTHER" id="PTHR45642">
    <property type="entry name" value="GDSL ESTERASE/LIPASE EXL3"/>
    <property type="match status" value="1"/>
</dbReference>